<keyword evidence="2" id="KW-1185">Reference proteome</keyword>
<dbReference type="Proteomes" id="UP001157160">
    <property type="component" value="Unassembled WGS sequence"/>
</dbReference>
<protein>
    <submittedName>
        <fullName evidence="1">Uncharacterized protein</fullName>
    </submittedName>
</protein>
<gene>
    <name evidence="1" type="ORF">GCM10025874_12940</name>
</gene>
<reference evidence="1 2" key="1">
    <citation type="journal article" date="2014" name="Int. J. Syst. Evol. Microbiol.">
        <title>Complete genome sequence of Corynebacterium casei LMG S-19264T (=DSM 44701T), isolated from a smear-ripened cheese.</title>
        <authorList>
            <consortium name="US DOE Joint Genome Institute (JGI-PGF)"/>
            <person name="Walter F."/>
            <person name="Albersmeier A."/>
            <person name="Kalinowski J."/>
            <person name="Ruckert C."/>
        </authorList>
    </citation>
    <scope>NUCLEOTIDE SEQUENCE [LARGE SCALE GENOMIC DNA]</scope>
    <source>
        <strain evidence="1 2">NBRC 112289</strain>
    </source>
</reference>
<name>A0AA37UNA6_9MICO</name>
<sequence length="88" mass="9259">MTLHDASAGPIAATARETITQPSLGRVPAAAIIPLSLSLYEIVLNDRPIGYIEAAGPIWVALSGTPYAFAVEVGQHRNLTAAVRILTH</sequence>
<dbReference type="AlphaFoldDB" id="A0AA37UNA6"/>
<dbReference type="EMBL" id="BSUL01000001">
    <property type="protein sequence ID" value="GMA28041.1"/>
    <property type="molecule type" value="Genomic_DNA"/>
</dbReference>
<dbReference type="RefSeq" id="WP_284231192.1">
    <property type="nucleotide sequence ID" value="NZ_BSUL01000001.1"/>
</dbReference>
<evidence type="ECO:0000313" key="1">
    <source>
        <dbReference type="EMBL" id="GMA28041.1"/>
    </source>
</evidence>
<evidence type="ECO:0000313" key="2">
    <source>
        <dbReference type="Proteomes" id="UP001157160"/>
    </source>
</evidence>
<comment type="caution">
    <text evidence="1">The sequence shown here is derived from an EMBL/GenBank/DDBJ whole genome shotgun (WGS) entry which is preliminary data.</text>
</comment>
<organism evidence="1 2">
    <name type="scientific">Arenivirga flava</name>
    <dbReference type="NCBI Taxonomy" id="1930060"/>
    <lineage>
        <taxon>Bacteria</taxon>
        <taxon>Bacillati</taxon>
        <taxon>Actinomycetota</taxon>
        <taxon>Actinomycetes</taxon>
        <taxon>Micrococcales</taxon>
        <taxon>Microbacteriaceae</taxon>
        <taxon>Arenivirga</taxon>
    </lineage>
</organism>
<proteinExistence type="predicted"/>
<accession>A0AA37UNA6</accession>